<dbReference type="VEuPathDB" id="GiardiaDB:DHA2_150556"/>
<dbReference type="VEuPathDB" id="GiardiaDB:QR46_1429"/>
<reference evidence="2 3" key="2">
    <citation type="journal article" date="2013" name="Genome Biol. Evol.">
        <title>Genome sequencing of Giardia lamblia genotypes A2 and B isolates (DH and GS) and comparative analysis with the genomes of genotypes A1 and E (WB and Pig).</title>
        <authorList>
            <person name="Adam R.D."/>
            <person name="Dahlstrom E.W."/>
            <person name="Martens C.A."/>
            <person name="Bruno D.P."/>
            <person name="Barbian K.D."/>
            <person name="Ricklefs S.M."/>
            <person name="Hernandez M.M."/>
            <person name="Narla N.P."/>
            <person name="Patel R.B."/>
            <person name="Porcella S.F."/>
            <person name="Nash T.E."/>
        </authorList>
    </citation>
    <scope>NUCLEOTIDE SEQUENCE [LARGE SCALE GENOMIC DNA]</scope>
    <source>
        <strain evidence="2 3">DH</strain>
    </source>
</reference>
<feature type="compositionally biased region" description="Basic and acidic residues" evidence="1">
    <location>
        <begin position="306"/>
        <end position="315"/>
    </location>
</feature>
<proteinExistence type="predicted"/>
<feature type="compositionally biased region" description="Basic and acidic residues" evidence="1">
    <location>
        <begin position="281"/>
        <end position="293"/>
    </location>
</feature>
<sequence>MLSLSIGQLSLAPRRKAALYISHRVLGFQLRTTEYVFRFKNTSKQNLDSMSHADKPQGATTPSFTSSALTTTPKNQKHQHAADQVQQSAFHKDSPHRQFIDSMNMVVNEASSAIDKEVGPDVQTLNVENALNLFVREGYVATSNSKNMEMLLFKVIPQLQDETGVIQRSILIYYLSALYLATRLPSMQEGSFDIPTLINRYTLPNLLTLAQKTIQLRFNYVAHSLNQTHTQAEKAAPSFMPEINDNAKTLSGSYWNKLSLSSDDVYKRVNAWTEHRNKVREETKQKAELERAADLTFSPSINRRPSKQEEREKAKQTNADVAGIQSSNVNTLDARRRMEDAAALRLYDQGMARHTRIQKLHTEHLNDKMRQELEQCTFSPQIRELKQHVINGSGLVSSTDSHRRSIASAISRMRQSCTFDTPTKSIKSGSRKQSQSLMKTLDLVVSPSPPFSTSRSIRSVTSRGPHDAADKSVRRITSSSPSLSQERKLSIAGLLTEETYSHRNPKASSHSGGYQRSASGSFRPSTCDSFNARSFKDDAGFKSMRSLSRSYSPIHPAREVINECTGPYRNILSSDAEARTTSLRSKNNPARIASFKNYKMEPDVQASPMPALTAQQTRSLFIQKTFFETHNPSPTLPKSKNYHEPH</sequence>
<reference evidence="3" key="1">
    <citation type="submission" date="2012-02" db="EMBL/GenBank/DDBJ databases">
        <title>Genome sequencing of Giardia lamblia Genotypes A2 and B isolates (DH and GS) and comparative analysis with the genomes of Genotypes A1 and E (WB and Pig).</title>
        <authorList>
            <person name="Adam R."/>
            <person name="Dahlstrom E."/>
            <person name="Martens C."/>
            <person name="Bruno D."/>
            <person name="Barbian K."/>
            <person name="Porcella S.F."/>
            <person name="Nash T."/>
        </authorList>
    </citation>
    <scope>NUCLEOTIDE SEQUENCE</scope>
    <source>
        <strain evidence="3">DH</strain>
    </source>
</reference>
<protein>
    <submittedName>
        <fullName evidence="2">Uncharacterized protein</fullName>
    </submittedName>
</protein>
<evidence type="ECO:0000313" key="2">
    <source>
        <dbReference type="EMBL" id="ESU36476.1"/>
    </source>
</evidence>
<feature type="compositionally biased region" description="Polar residues" evidence="1">
    <location>
        <begin position="626"/>
        <end position="638"/>
    </location>
</feature>
<feature type="region of interest" description="Disordered" evidence="1">
    <location>
        <begin position="444"/>
        <end position="524"/>
    </location>
</feature>
<name>V6TC88_GIAIN</name>
<feature type="compositionally biased region" description="Polar residues" evidence="1">
    <location>
        <begin position="58"/>
        <end position="74"/>
    </location>
</feature>
<evidence type="ECO:0000313" key="3">
    <source>
        <dbReference type="Proteomes" id="UP000018320"/>
    </source>
</evidence>
<feature type="compositionally biased region" description="Basic and acidic residues" evidence="1">
    <location>
        <begin position="464"/>
        <end position="473"/>
    </location>
</feature>
<dbReference type="VEuPathDB" id="GiardiaDB:GL50803_002822"/>
<dbReference type="VEuPathDB" id="GiardiaDB:GL50581_3146"/>
<feature type="compositionally biased region" description="Low complexity" evidence="1">
    <location>
        <begin position="452"/>
        <end position="463"/>
    </location>
</feature>
<feature type="region of interest" description="Disordered" evidence="1">
    <location>
        <begin position="281"/>
        <end position="319"/>
    </location>
</feature>
<accession>V6TC88</accession>
<feature type="compositionally biased region" description="Polar residues" evidence="1">
    <location>
        <begin position="506"/>
        <end position="524"/>
    </location>
</feature>
<gene>
    <name evidence="2" type="ORF">DHA2_150556</name>
</gene>
<comment type="caution">
    <text evidence="2">The sequence shown here is derived from an EMBL/GenBank/DDBJ whole genome shotgun (WGS) entry which is preliminary data.</text>
</comment>
<dbReference type="EMBL" id="AHGT01000046">
    <property type="protein sequence ID" value="ESU36476.1"/>
    <property type="molecule type" value="Genomic_DNA"/>
</dbReference>
<dbReference type="Proteomes" id="UP000018320">
    <property type="component" value="Unassembled WGS sequence"/>
</dbReference>
<organism evidence="2 3">
    <name type="scientific">Giardia intestinalis</name>
    <name type="common">Giardia lamblia</name>
    <dbReference type="NCBI Taxonomy" id="5741"/>
    <lineage>
        <taxon>Eukaryota</taxon>
        <taxon>Metamonada</taxon>
        <taxon>Diplomonadida</taxon>
        <taxon>Hexamitidae</taxon>
        <taxon>Giardiinae</taxon>
        <taxon>Giardia</taxon>
    </lineage>
</organism>
<feature type="region of interest" description="Disordered" evidence="1">
    <location>
        <begin position="626"/>
        <end position="646"/>
    </location>
</feature>
<evidence type="ECO:0000256" key="1">
    <source>
        <dbReference type="SAM" id="MobiDB-lite"/>
    </source>
</evidence>
<feature type="region of interest" description="Disordered" evidence="1">
    <location>
        <begin position="46"/>
        <end position="88"/>
    </location>
</feature>
<dbReference type="AlphaFoldDB" id="V6TC88"/>
<feature type="compositionally biased region" description="Polar residues" evidence="1">
    <location>
        <begin position="475"/>
        <end position="484"/>
    </location>
</feature>